<dbReference type="AlphaFoldDB" id="A0A7S7LUK3"/>
<sequence>MESVVFSEIIDLDTIEITELFDVLYDYFCENFVDKKTYLNSNIYINPKSNQKDDGKELVFWHLTTRETKIQKKVGNRWIVEKERLPDYRRSERLVWIKKIIENHAIDEVKMFYHQETNVTKDIRLYLWLKDYDFVVILQKLGKSSSYLVTSFYVDREGKRQEYQKRYKNYNSKKDVKLIGCEWF</sequence>
<dbReference type="Proteomes" id="UP000593994">
    <property type="component" value="Chromosome"/>
</dbReference>
<reference evidence="1 2" key="1">
    <citation type="submission" date="2020-05" db="EMBL/GenBank/DDBJ databases">
        <title>Sulfurimonas marisnigri, sp. nov., and Sulfurimonas baltica, sp. nov., manganese oxide reducing chemolithoautotrophs of the class Epsilonproteobacteria isolated from the pelagic redoxclines of the Black and Baltic Seas and emended description of the genus Sulfurimonas.</title>
        <authorList>
            <person name="Henkel J.V."/>
            <person name="Laudan C."/>
            <person name="Werner J."/>
            <person name="Neu T."/>
            <person name="Plewe S."/>
            <person name="Sproer C."/>
            <person name="Bunk B."/>
            <person name="Schulz-Vogt H.N."/>
        </authorList>
    </citation>
    <scope>NUCLEOTIDE SEQUENCE [LARGE SCALE GENOMIC DNA]</scope>
    <source>
        <strain evidence="1 2">GD2</strain>
    </source>
</reference>
<organism evidence="1 2">
    <name type="scientific">Candidatus Sulfurimonas baltica</name>
    <dbReference type="NCBI Taxonomy" id="2740404"/>
    <lineage>
        <taxon>Bacteria</taxon>
        <taxon>Pseudomonadati</taxon>
        <taxon>Campylobacterota</taxon>
        <taxon>Epsilonproteobacteria</taxon>
        <taxon>Campylobacterales</taxon>
        <taxon>Sulfurimonadaceae</taxon>
        <taxon>Sulfurimonas</taxon>
    </lineage>
</organism>
<dbReference type="KEGG" id="sbal:HUE88_10820"/>
<protein>
    <submittedName>
        <fullName evidence="1">RlfB protein</fullName>
    </submittedName>
</protein>
<evidence type="ECO:0000313" key="2">
    <source>
        <dbReference type="Proteomes" id="UP000593994"/>
    </source>
</evidence>
<evidence type="ECO:0000313" key="1">
    <source>
        <dbReference type="EMBL" id="QOY51592.1"/>
    </source>
</evidence>
<accession>A0A7S7LUK3</accession>
<proteinExistence type="predicted"/>
<name>A0A7S7LUK3_9BACT</name>
<dbReference type="EMBL" id="CP054492">
    <property type="protein sequence ID" value="QOY51592.1"/>
    <property type="molecule type" value="Genomic_DNA"/>
</dbReference>
<keyword evidence="2" id="KW-1185">Reference proteome</keyword>
<gene>
    <name evidence="1" type="ORF">HUE88_10820</name>
</gene>